<dbReference type="Proteomes" id="UP000310200">
    <property type="component" value="Unassembled WGS sequence"/>
</dbReference>
<evidence type="ECO:0000313" key="1">
    <source>
        <dbReference type="EMBL" id="TGZ52845.1"/>
    </source>
</evidence>
<dbReference type="EMBL" id="QBLH01001169">
    <property type="protein sequence ID" value="TGZ52845.1"/>
    <property type="molecule type" value="Genomic_DNA"/>
</dbReference>
<name>A0A4S2KSF5_9HYME</name>
<organism evidence="1 2">
    <name type="scientific">Temnothorax longispinosus</name>
    <dbReference type="NCBI Taxonomy" id="300112"/>
    <lineage>
        <taxon>Eukaryota</taxon>
        <taxon>Metazoa</taxon>
        <taxon>Ecdysozoa</taxon>
        <taxon>Arthropoda</taxon>
        <taxon>Hexapoda</taxon>
        <taxon>Insecta</taxon>
        <taxon>Pterygota</taxon>
        <taxon>Neoptera</taxon>
        <taxon>Endopterygota</taxon>
        <taxon>Hymenoptera</taxon>
        <taxon>Apocrita</taxon>
        <taxon>Aculeata</taxon>
        <taxon>Formicoidea</taxon>
        <taxon>Formicidae</taxon>
        <taxon>Myrmicinae</taxon>
        <taxon>Temnothorax</taxon>
    </lineage>
</organism>
<reference evidence="1 2" key="1">
    <citation type="journal article" date="2019" name="Philos. Trans. R. Soc. Lond., B, Biol. Sci.">
        <title>Ant behaviour and brain gene expression of defending hosts depend on the ecological success of the intruding social parasite.</title>
        <authorList>
            <person name="Kaur R."/>
            <person name="Stoldt M."/>
            <person name="Jongepier E."/>
            <person name="Feldmeyer B."/>
            <person name="Menzel F."/>
            <person name="Bornberg-Bauer E."/>
            <person name="Foitzik S."/>
        </authorList>
    </citation>
    <scope>NUCLEOTIDE SEQUENCE [LARGE SCALE GENOMIC DNA]</scope>
    <source>
        <tissue evidence="1">Whole body</tissue>
    </source>
</reference>
<accession>A0A4S2KSF5</accession>
<protein>
    <submittedName>
        <fullName evidence="1">Uncharacterized protein</fullName>
    </submittedName>
</protein>
<dbReference type="AlphaFoldDB" id="A0A4S2KSF5"/>
<proteinExistence type="predicted"/>
<gene>
    <name evidence="1" type="ORF">DBV15_05171</name>
</gene>
<evidence type="ECO:0000313" key="2">
    <source>
        <dbReference type="Proteomes" id="UP000310200"/>
    </source>
</evidence>
<comment type="caution">
    <text evidence="1">The sequence shown here is derived from an EMBL/GenBank/DDBJ whole genome shotgun (WGS) entry which is preliminary data.</text>
</comment>
<keyword evidence="2" id="KW-1185">Reference proteome</keyword>
<sequence>MCVGRHMGEHGRQGSGRPAKMLQRLHRLLRQRCGSVYSCPTKYFMQVGEKVFGGLCTEDIVPAKIVRLSKVGSTLRA</sequence>